<feature type="region of interest" description="Disordered" evidence="9">
    <location>
        <begin position="573"/>
        <end position="670"/>
    </location>
</feature>
<dbReference type="PANTHER" id="PTHR43895">
    <property type="entry name" value="CALCIUM/CALMODULIN-DEPENDENT PROTEIN KINASE KINASE-RELATED"/>
    <property type="match status" value="1"/>
</dbReference>
<feature type="compositionally biased region" description="Basic and acidic residues" evidence="9">
    <location>
        <begin position="584"/>
        <end position="614"/>
    </location>
</feature>
<keyword evidence="2" id="KW-0723">Serine/threonine-protein kinase</keyword>
<keyword evidence="6" id="KW-0067">ATP-binding</keyword>
<protein>
    <recommendedName>
        <fullName evidence="1">non-specific serine/threonine protein kinase</fullName>
        <ecNumber evidence="1">2.7.11.1</ecNumber>
    </recommendedName>
</protein>
<evidence type="ECO:0000256" key="2">
    <source>
        <dbReference type="ARBA" id="ARBA00022527"/>
    </source>
</evidence>
<dbReference type="Pfam" id="PF00069">
    <property type="entry name" value="Pkinase"/>
    <property type="match status" value="1"/>
</dbReference>
<evidence type="ECO:0000259" key="10">
    <source>
        <dbReference type="PROSITE" id="PS50011"/>
    </source>
</evidence>
<organism evidence="11 12">
    <name type="scientific">Kitasatospora purpeofusca</name>
    <dbReference type="NCBI Taxonomy" id="67352"/>
    <lineage>
        <taxon>Bacteria</taxon>
        <taxon>Bacillati</taxon>
        <taxon>Actinomycetota</taxon>
        <taxon>Actinomycetes</taxon>
        <taxon>Kitasatosporales</taxon>
        <taxon>Streptomycetaceae</taxon>
        <taxon>Kitasatospora</taxon>
    </lineage>
</organism>
<comment type="catalytic activity">
    <reaction evidence="8">
        <text>L-seryl-[protein] + ATP = O-phospho-L-seryl-[protein] + ADP + H(+)</text>
        <dbReference type="Rhea" id="RHEA:17989"/>
        <dbReference type="Rhea" id="RHEA-COMP:9863"/>
        <dbReference type="Rhea" id="RHEA-COMP:11604"/>
        <dbReference type="ChEBI" id="CHEBI:15378"/>
        <dbReference type="ChEBI" id="CHEBI:29999"/>
        <dbReference type="ChEBI" id="CHEBI:30616"/>
        <dbReference type="ChEBI" id="CHEBI:83421"/>
        <dbReference type="ChEBI" id="CHEBI:456216"/>
        <dbReference type="EC" id="2.7.11.1"/>
    </reaction>
</comment>
<evidence type="ECO:0000256" key="8">
    <source>
        <dbReference type="ARBA" id="ARBA00048679"/>
    </source>
</evidence>
<dbReference type="Pfam" id="PF25816">
    <property type="entry name" value="RamC_N"/>
    <property type="match status" value="1"/>
</dbReference>
<evidence type="ECO:0000256" key="3">
    <source>
        <dbReference type="ARBA" id="ARBA00022679"/>
    </source>
</evidence>
<dbReference type="PANTHER" id="PTHR43895:SF32">
    <property type="entry name" value="SERINE_THREONINE-PROTEIN KINASE CHK1"/>
    <property type="match status" value="1"/>
</dbReference>
<keyword evidence="4" id="KW-0547">Nucleotide-binding</keyword>
<feature type="domain" description="Protein kinase" evidence="10">
    <location>
        <begin position="285"/>
        <end position="586"/>
    </location>
</feature>
<dbReference type="Gene3D" id="3.30.200.20">
    <property type="entry name" value="Phosphorylase Kinase, domain 1"/>
    <property type="match status" value="1"/>
</dbReference>
<dbReference type="Gene3D" id="1.10.510.10">
    <property type="entry name" value="Transferase(Phosphotransferase) domain 1"/>
    <property type="match status" value="1"/>
</dbReference>
<dbReference type="Pfam" id="PF05147">
    <property type="entry name" value="LANC_like"/>
    <property type="match status" value="1"/>
</dbReference>
<feature type="compositionally biased region" description="Pro residues" evidence="9">
    <location>
        <begin position="238"/>
        <end position="251"/>
    </location>
</feature>
<dbReference type="InterPro" id="IPR011009">
    <property type="entry name" value="Kinase-like_dom_sf"/>
</dbReference>
<keyword evidence="12" id="KW-1185">Reference proteome</keyword>
<comment type="catalytic activity">
    <reaction evidence="7">
        <text>L-threonyl-[protein] + ATP = O-phospho-L-threonyl-[protein] + ADP + H(+)</text>
        <dbReference type="Rhea" id="RHEA:46608"/>
        <dbReference type="Rhea" id="RHEA-COMP:11060"/>
        <dbReference type="Rhea" id="RHEA-COMP:11605"/>
        <dbReference type="ChEBI" id="CHEBI:15378"/>
        <dbReference type="ChEBI" id="CHEBI:30013"/>
        <dbReference type="ChEBI" id="CHEBI:30616"/>
        <dbReference type="ChEBI" id="CHEBI:61977"/>
        <dbReference type="ChEBI" id="CHEBI:456216"/>
        <dbReference type="EC" id="2.7.11.1"/>
    </reaction>
</comment>
<accession>A0ABZ1U5R2</accession>
<evidence type="ECO:0000313" key="11">
    <source>
        <dbReference type="EMBL" id="WUQ86423.1"/>
    </source>
</evidence>
<feature type="compositionally biased region" description="Low complexity" evidence="9">
    <location>
        <begin position="8"/>
        <end position="19"/>
    </location>
</feature>
<feature type="region of interest" description="Disordered" evidence="9">
    <location>
        <begin position="1"/>
        <end position="30"/>
    </location>
</feature>
<dbReference type="SMART" id="SM01260">
    <property type="entry name" value="LANC_like"/>
    <property type="match status" value="1"/>
</dbReference>
<dbReference type="InterPro" id="IPR000719">
    <property type="entry name" value="Prot_kinase_dom"/>
</dbReference>
<evidence type="ECO:0000256" key="4">
    <source>
        <dbReference type="ARBA" id="ARBA00022741"/>
    </source>
</evidence>
<keyword evidence="3" id="KW-0808">Transferase</keyword>
<sequence>MRADTSLRTAGGTDPAGDGPDPDGRWPGMTRTALAAGDLPVHGQVGQDGKAGQVGWRVDVEGFWSTARPTPGELPDEGWKLHVSAASTVGGAVLAAVTEVLAEDPCAFRFATGPAQLHEINSRHSDQGSAGKFITVYPVGEPQFRRLAAALHRATDGLPGPAVLSDRPYRPGSLVHYRYGAIAARAELGNDGGYRSMLRGPDGERVEDVRGASYRIPPWARDPLAVDGQRTFDGPRASPGPAPLGPTPPGAPGAAGSPGSGYRPGVGRPAPRRRGSGGVLLAGRYVVTGAIRHGAKGGVFLGRDTDGGAEVVVKQARAHIEMDPAGTDARAALRHEAALLARLEGLGLAPRPVELVEQDDSLFLVQERIAGQPLGSWVAARLRRDGSPDVDWAEAGPMAHILLDLVERVHEQGLVLRDLSPGHVLVQPDGSLRLVDLELAAEAGSRAGSAGVPGYRAPEQGPGRLALVTAAGAPVAARRGGGFAGLTAGRGGDGTRTAEPEADLYALGGLFFLLATGHDPLLPEDLPHARPVTDRLGRWLALAARCGTTARRLAPAVLGLRAEDPRHRWHPTLVRESLASDGHTPVRADRPSGPDRPAPDAHRPAPVRDPERLDGPGPSGVDRSGGTDPGGAFWHTDPAAPPDRPGPEAAAATRLDGQGQGQGHGRAHGHSDTAVLDRVLHDGLRHIAATATPSRRDRLWPVVPAGERADPCNVQHGAAGVLAVLARAAATTGLPEDVRAGARATARTAADWIERRCAAEPVVLPGLHFGRSGAAWALLDAARALDDRALARRAAELAARIAVEWPNPDVCHGAAGAGFLQLRCAAEDLPGSPTAEGTAGAAEFLARASRCGHGLLAAARQAPYGAVWPVPQDFDSALAGITHLGFAHGVAGVGAFLLAAAEATGDGALLAGAVEAGRTLAATARLDPPAAPGPAGDGTSPAAWWPRSADDPTHVRLTHWCNGSSGAGTFLLRLWRATGDADAHRLAVAAGRAVTAGRWHSGVCACHGLAGDGEFLLDLAEATGDPGFRSAAVESGLLIAARPALRDGLLVLPDETGTGCAPAYGTGTAGALAFLLRLRHGGPRLWVDPVPFDTPPGTPSGTSLGTASGRTGPDPAGRVDSWT</sequence>
<evidence type="ECO:0000313" key="12">
    <source>
        <dbReference type="Proteomes" id="UP001432222"/>
    </source>
</evidence>
<name>A0ABZ1U5R2_9ACTN</name>
<feature type="region of interest" description="Disordered" evidence="9">
    <location>
        <begin position="1091"/>
        <end position="1123"/>
    </location>
</feature>
<feature type="compositionally biased region" description="Polar residues" evidence="9">
    <location>
        <begin position="1099"/>
        <end position="1109"/>
    </location>
</feature>
<evidence type="ECO:0000256" key="6">
    <source>
        <dbReference type="ARBA" id="ARBA00022840"/>
    </source>
</evidence>
<evidence type="ECO:0000256" key="7">
    <source>
        <dbReference type="ARBA" id="ARBA00047899"/>
    </source>
</evidence>
<keyword evidence="5" id="KW-0418">Kinase</keyword>
<dbReference type="Gene3D" id="1.50.10.20">
    <property type="match status" value="1"/>
</dbReference>
<proteinExistence type="predicted"/>
<feature type="region of interest" description="Disordered" evidence="9">
    <location>
        <begin position="223"/>
        <end position="275"/>
    </location>
</feature>
<dbReference type="InterPro" id="IPR057929">
    <property type="entry name" value="RamC_N"/>
</dbReference>
<evidence type="ECO:0000256" key="9">
    <source>
        <dbReference type="SAM" id="MobiDB-lite"/>
    </source>
</evidence>
<dbReference type="SUPFAM" id="SSF56112">
    <property type="entry name" value="Protein kinase-like (PK-like)"/>
    <property type="match status" value="1"/>
</dbReference>
<dbReference type="NCBIfam" id="NF038150">
    <property type="entry name" value="lanthi_synth_IV"/>
    <property type="match status" value="1"/>
</dbReference>
<dbReference type="SMART" id="SM00220">
    <property type="entry name" value="S_TKc"/>
    <property type="match status" value="1"/>
</dbReference>
<dbReference type="InterPro" id="IPR058053">
    <property type="entry name" value="RamC_C"/>
</dbReference>
<dbReference type="SUPFAM" id="SSF158745">
    <property type="entry name" value="LanC-like"/>
    <property type="match status" value="1"/>
</dbReference>
<dbReference type="RefSeq" id="WP_328957046.1">
    <property type="nucleotide sequence ID" value="NZ_CP108110.1"/>
</dbReference>
<dbReference type="PROSITE" id="PS50011">
    <property type="entry name" value="PROTEIN_KINASE_DOM"/>
    <property type="match status" value="1"/>
</dbReference>
<dbReference type="CDD" id="cd04791">
    <property type="entry name" value="LanC_SerThrkinase"/>
    <property type="match status" value="1"/>
</dbReference>
<reference evidence="11" key="1">
    <citation type="submission" date="2022-10" db="EMBL/GenBank/DDBJ databases">
        <title>The complete genomes of actinobacterial strains from the NBC collection.</title>
        <authorList>
            <person name="Joergensen T.S."/>
            <person name="Alvarez Arevalo M."/>
            <person name="Sterndorff E.B."/>
            <person name="Faurdal D."/>
            <person name="Vuksanovic O."/>
            <person name="Mourched A.-S."/>
            <person name="Charusanti P."/>
            <person name="Shaw S."/>
            <person name="Blin K."/>
            <person name="Weber T."/>
        </authorList>
    </citation>
    <scope>NUCLEOTIDE SEQUENCE</scope>
    <source>
        <strain evidence="11">NBC_00222</strain>
    </source>
</reference>
<dbReference type="EMBL" id="CP108110">
    <property type="protein sequence ID" value="WUQ86423.1"/>
    <property type="molecule type" value="Genomic_DNA"/>
</dbReference>
<evidence type="ECO:0000256" key="5">
    <source>
        <dbReference type="ARBA" id="ARBA00022777"/>
    </source>
</evidence>
<dbReference type="Proteomes" id="UP001432222">
    <property type="component" value="Chromosome"/>
</dbReference>
<dbReference type="InterPro" id="IPR007822">
    <property type="entry name" value="LANC-like"/>
</dbReference>
<gene>
    <name evidence="11" type="primary">lanL</name>
    <name evidence="11" type="ORF">OHA16_27775</name>
</gene>
<evidence type="ECO:0000256" key="1">
    <source>
        <dbReference type="ARBA" id="ARBA00012513"/>
    </source>
</evidence>
<dbReference type="PRINTS" id="PR01950">
    <property type="entry name" value="LANCSUPER"/>
</dbReference>
<dbReference type="EC" id="2.7.11.1" evidence="1"/>